<proteinExistence type="predicted"/>
<dbReference type="SUPFAM" id="SSF56219">
    <property type="entry name" value="DNase I-like"/>
    <property type="match status" value="1"/>
</dbReference>
<dbReference type="Pfam" id="PF03372">
    <property type="entry name" value="Exo_endo_phos"/>
    <property type="match status" value="1"/>
</dbReference>
<keyword evidence="2" id="KW-0540">Nuclease</keyword>
<feature type="domain" description="Endonuclease/exonuclease/phosphatase" evidence="1">
    <location>
        <begin position="75"/>
        <end position="301"/>
    </location>
</feature>
<sequence length="311" mass="33494">MGIENQDVSMADKILMRKKTRSDMLKVKMLKGMWLAMIILAASCGKSGSDGSEEPEKPVEETLKTIKAGQTIKVMTYNIHHANPPAQANVIDMAAIAAVINAEKPDFVALQEVDKNTKRSGVSLNQAQDLATRTKMTMFFSRSIDYDGGEYGVAVLSRYEITDKTRYALPLAQGSNGELRSVAMISVATEGGTGKFYFASTHLEVSDNASRLAQVNELLRINSGIQSPFVLAGDFNAVPGSESITTLQQGLTAGCISGCPLTSPAVSPARTIDYIFLNQHASSAFSVQSYRTASEALASDHRAVVAELKFK</sequence>
<organism evidence="2 3">
    <name type="scientific">Pararcticibacter amylolyticus</name>
    <dbReference type="NCBI Taxonomy" id="2173175"/>
    <lineage>
        <taxon>Bacteria</taxon>
        <taxon>Pseudomonadati</taxon>
        <taxon>Bacteroidota</taxon>
        <taxon>Sphingobacteriia</taxon>
        <taxon>Sphingobacteriales</taxon>
        <taxon>Sphingobacteriaceae</taxon>
        <taxon>Pararcticibacter</taxon>
    </lineage>
</organism>
<dbReference type="PANTHER" id="PTHR14859:SF15">
    <property type="entry name" value="ENDONUCLEASE_EXONUCLEASE_PHOSPHATASE DOMAIN-CONTAINING PROTEIN"/>
    <property type="match status" value="1"/>
</dbReference>
<dbReference type="InterPro" id="IPR036691">
    <property type="entry name" value="Endo/exonu/phosph_ase_sf"/>
</dbReference>
<dbReference type="Proteomes" id="UP000245647">
    <property type="component" value="Unassembled WGS sequence"/>
</dbReference>
<reference evidence="2 3" key="1">
    <citation type="submission" date="2018-04" db="EMBL/GenBank/DDBJ databases">
        <title>Pedobacter chongqingensis sp. nov., isolated from a rottenly hemp rope.</title>
        <authorList>
            <person name="Cai Y."/>
        </authorList>
    </citation>
    <scope>NUCLEOTIDE SEQUENCE [LARGE SCALE GENOMIC DNA]</scope>
    <source>
        <strain evidence="2 3">FJ4-8</strain>
    </source>
</reference>
<accession>A0A2U2PH83</accession>
<dbReference type="AlphaFoldDB" id="A0A2U2PH83"/>
<evidence type="ECO:0000259" key="1">
    <source>
        <dbReference type="Pfam" id="PF03372"/>
    </source>
</evidence>
<keyword evidence="2" id="KW-0378">Hydrolase</keyword>
<gene>
    <name evidence="2" type="ORF">DDR33_09850</name>
</gene>
<dbReference type="PANTHER" id="PTHR14859">
    <property type="entry name" value="CALCOFLUOR WHITE HYPERSENSITIVE PROTEIN PRECURSOR"/>
    <property type="match status" value="1"/>
</dbReference>
<comment type="caution">
    <text evidence="2">The sequence shown here is derived from an EMBL/GenBank/DDBJ whole genome shotgun (WGS) entry which is preliminary data.</text>
</comment>
<dbReference type="InterPro" id="IPR051916">
    <property type="entry name" value="GPI-anchor_lipid_remodeler"/>
</dbReference>
<dbReference type="GO" id="GO:0006506">
    <property type="term" value="P:GPI anchor biosynthetic process"/>
    <property type="evidence" value="ECO:0007669"/>
    <property type="project" value="TreeGrafter"/>
</dbReference>
<keyword evidence="3" id="KW-1185">Reference proteome</keyword>
<protein>
    <submittedName>
        <fullName evidence="2">Endonuclease</fullName>
    </submittedName>
</protein>
<evidence type="ECO:0000313" key="3">
    <source>
        <dbReference type="Proteomes" id="UP000245647"/>
    </source>
</evidence>
<dbReference type="GO" id="GO:0016020">
    <property type="term" value="C:membrane"/>
    <property type="evidence" value="ECO:0007669"/>
    <property type="project" value="GOC"/>
</dbReference>
<keyword evidence="2" id="KW-0255">Endonuclease</keyword>
<dbReference type="Gene3D" id="3.60.10.10">
    <property type="entry name" value="Endonuclease/exonuclease/phosphatase"/>
    <property type="match status" value="1"/>
</dbReference>
<dbReference type="GO" id="GO:0004519">
    <property type="term" value="F:endonuclease activity"/>
    <property type="evidence" value="ECO:0007669"/>
    <property type="project" value="UniProtKB-KW"/>
</dbReference>
<name>A0A2U2PH83_9SPHI</name>
<dbReference type="InterPro" id="IPR005135">
    <property type="entry name" value="Endo/exonuclease/phosphatase"/>
</dbReference>
<evidence type="ECO:0000313" key="2">
    <source>
        <dbReference type="EMBL" id="PWG80756.1"/>
    </source>
</evidence>
<dbReference type="EMBL" id="QEAS01000007">
    <property type="protein sequence ID" value="PWG80756.1"/>
    <property type="molecule type" value="Genomic_DNA"/>
</dbReference>